<proteinExistence type="predicted"/>
<dbReference type="AlphaFoldDB" id="A0A6P6BM23"/>
<accession>A0A6P6BM23</accession>
<feature type="region of interest" description="Disordered" evidence="1">
    <location>
        <begin position="318"/>
        <end position="415"/>
    </location>
</feature>
<feature type="compositionally biased region" description="Polar residues" evidence="1">
    <location>
        <begin position="399"/>
        <end position="415"/>
    </location>
</feature>
<evidence type="ECO:0000313" key="3">
    <source>
        <dbReference type="RefSeq" id="XP_023376113.1"/>
    </source>
</evidence>
<reference evidence="3" key="1">
    <citation type="submission" date="2025-08" db="UniProtKB">
        <authorList>
            <consortium name="RefSeq"/>
        </authorList>
    </citation>
    <scope>IDENTIFICATION</scope>
    <source>
        <tissue evidence="3">Kidney</tissue>
    </source>
</reference>
<sequence length="458" mass="48602">MVTFPPVVLGDDFGETEDFPASGCRGGRGPGHASQDRGTDGPRWPETSTPEGLSDGGWHLGTACWPAGPPSAACRCDRLGKGTPVHLVAFETAPRPPAPSMARGAQVGTATGQTLGGPEGAWRLPEPRSHPGSHLQSCGPRQLTVQGQNHGRCGGDSKWPCLVATQAMERTPRMPGRRAALRQEETRGLGSQGRYPPFPASVPHAEREGSVFSQVSCGVKWLTSLDGTVWGGPWDSGLWVRGLDGRWRLAGWGLAAAACGTSGPVSREPSPAAGFLPRVCPHFRPGVGGGLLEFPPFPPSGASCLRGPLPTRWDEESHLSPVREVQVAAPAHGRARETRRRRPERCAELPSSSGLCGPAQINVSDPRAPPREGVPQWPLEDALGTHSPEPRPRGALSACSPSGPLSPTSNSHLAPTSLQPPDAIRCPLEEWPQKIGVFQPQCFRCHPFFLTTLFPSDA</sequence>
<evidence type="ECO:0000313" key="2">
    <source>
        <dbReference type="Proteomes" id="UP000515202"/>
    </source>
</evidence>
<organism evidence="2 3">
    <name type="scientific">Pteropus vampyrus</name>
    <name type="common">Large flying fox</name>
    <dbReference type="NCBI Taxonomy" id="132908"/>
    <lineage>
        <taxon>Eukaryota</taxon>
        <taxon>Metazoa</taxon>
        <taxon>Chordata</taxon>
        <taxon>Craniata</taxon>
        <taxon>Vertebrata</taxon>
        <taxon>Euteleostomi</taxon>
        <taxon>Mammalia</taxon>
        <taxon>Eutheria</taxon>
        <taxon>Laurasiatheria</taxon>
        <taxon>Chiroptera</taxon>
        <taxon>Yinpterochiroptera</taxon>
        <taxon>Pteropodoidea</taxon>
        <taxon>Pteropodidae</taxon>
        <taxon>Pteropodinae</taxon>
        <taxon>Pteropus</taxon>
    </lineage>
</organism>
<gene>
    <name evidence="3" type="primary">LOC105302045</name>
</gene>
<evidence type="ECO:0000256" key="1">
    <source>
        <dbReference type="SAM" id="MobiDB-lite"/>
    </source>
</evidence>
<feature type="region of interest" description="Disordered" evidence="1">
    <location>
        <begin position="1"/>
        <end position="55"/>
    </location>
</feature>
<dbReference type="GeneID" id="105302045"/>
<protein>
    <submittedName>
        <fullName evidence="3">Uncharacterized protein LOC105302045</fullName>
    </submittedName>
</protein>
<keyword evidence="2" id="KW-1185">Reference proteome</keyword>
<dbReference type="RefSeq" id="XP_023376113.1">
    <property type="nucleotide sequence ID" value="XM_023520345.1"/>
</dbReference>
<name>A0A6P6BM23_PTEVA</name>
<dbReference type="Proteomes" id="UP000515202">
    <property type="component" value="Unplaced"/>
</dbReference>
<dbReference type="KEGG" id="pvp:105302045"/>